<keyword evidence="5" id="KW-1185">Reference proteome</keyword>
<dbReference type="EMBL" id="PSQE01000003">
    <property type="protein sequence ID" value="RHN70992.1"/>
    <property type="molecule type" value="Genomic_DNA"/>
</dbReference>
<organism evidence="2 5">
    <name type="scientific">Medicago truncatula</name>
    <name type="common">Barrel medic</name>
    <name type="synonym">Medicago tribuloides</name>
    <dbReference type="NCBI Taxonomy" id="3880"/>
    <lineage>
        <taxon>Eukaryota</taxon>
        <taxon>Viridiplantae</taxon>
        <taxon>Streptophyta</taxon>
        <taxon>Embryophyta</taxon>
        <taxon>Tracheophyta</taxon>
        <taxon>Spermatophyta</taxon>
        <taxon>Magnoliopsida</taxon>
        <taxon>eudicotyledons</taxon>
        <taxon>Gunneridae</taxon>
        <taxon>Pentapetalae</taxon>
        <taxon>rosids</taxon>
        <taxon>fabids</taxon>
        <taxon>Fabales</taxon>
        <taxon>Fabaceae</taxon>
        <taxon>Papilionoideae</taxon>
        <taxon>50 kb inversion clade</taxon>
        <taxon>NPAAA clade</taxon>
        <taxon>Hologalegina</taxon>
        <taxon>IRL clade</taxon>
        <taxon>Trifolieae</taxon>
        <taxon>Medicago</taxon>
    </lineage>
</organism>
<sequence length="733" mass="82338">MDSDEDFEALPSSPVIERKLKRLKKASRVSENPLPFSSPIKFSGSEQNSGLEVSIRGSVPEVESLGGENVTDTVEENDLGAKRVLEFESMDDELDARVPEKTIEESGDKNTVELEIKQPSVEEVSEKKEEISEKKGNKNKKSKKKGSDDDNGSEKKLKESISNKRKAEKERRENLKQLRAESQRLLRETRDAAFKPVPLVQKPISSILDKIRKRKLEFLKKSNVSFHDNDGFHVDIDSDPRPSEEITNKIENAESEETPATRPAENDLSTLHIDGSTDAADHSSRESIPSPMDVVSETIHAFRAPVDDTQDLFSDSEINDIKEEALNGKLNKPSEEVFAPSMLSMNLKLDSAPVDDDMSSDDEDNDKENTVPHLHGSADLSLPASGDPVKAFVDEEAEEEDDSDNDLQRFQDNEEGDNDDDIEELNDMIATGYEEAPIDREKRDQLHQQWLEQQDTTGMDNLLQKLNCGSRLKDSDDEVDEEDEESKETENESDDEVEDFAAPSDAVRINLKKAKQMIPQMFTDKDDAYVSSDEETEERLAKQSLSYRVEKNAQFFSPAEDESSRGVFNLIKKLNVVPDTRIKGRIPSIFDMPHIGQNITKSSKSSFIGRASNQFMPSSQKHGSSKVRSSYIFGRDDSNSRPSVLMSEDSSDTIIRESQAPKVVSTKFQRNTQNKYATSTSKSQESNVSLMEVLSRSSNRTKRCVKNVGVQQNESIFEAFKLTKKSIKTGERV</sequence>
<feature type="compositionally biased region" description="Basic and acidic residues" evidence="1">
    <location>
        <begin position="437"/>
        <end position="446"/>
    </location>
</feature>
<feature type="compositionally biased region" description="Basic and acidic residues" evidence="1">
    <location>
        <begin position="145"/>
        <end position="180"/>
    </location>
</feature>
<dbReference type="PANTHER" id="PTHR36005">
    <property type="entry name" value="DNA LIGASE-LIKE PROTEIN"/>
    <property type="match status" value="1"/>
</dbReference>
<dbReference type="KEGG" id="mtr:25490181"/>
<dbReference type="STRING" id="3880.A0A072VD92"/>
<dbReference type="PANTHER" id="PTHR36005:SF1">
    <property type="entry name" value="DNA LIGASE-LIKE PROTEIN"/>
    <property type="match status" value="1"/>
</dbReference>
<dbReference type="Gramene" id="rna19632">
    <property type="protein sequence ID" value="RHN70992.1"/>
    <property type="gene ID" value="gene19632"/>
</dbReference>
<evidence type="ECO:0000313" key="5">
    <source>
        <dbReference type="Proteomes" id="UP000002051"/>
    </source>
</evidence>
<feature type="compositionally biased region" description="Acidic residues" evidence="1">
    <location>
        <begin position="413"/>
        <end position="426"/>
    </location>
</feature>
<reference evidence="4" key="3">
    <citation type="submission" date="2015-04" db="UniProtKB">
        <authorList>
            <consortium name="EnsemblPlants"/>
        </authorList>
    </citation>
    <scope>IDENTIFICATION</scope>
    <source>
        <strain evidence="4">cv. Jemalong A17</strain>
    </source>
</reference>
<reference evidence="3" key="5">
    <citation type="journal article" date="2018" name="Nat. Plants">
        <title>Whole-genome landscape of Medicago truncatula symbiotic genes.</title>
        <authorList>
            <person name="Pecrix Y."/>
            <person name="Gamas P."/>
            <person name="Carrere S."/>
        </authorList>
    </citation>
    <scope>NUCLEOTIDE SEQUENCE</scope>
    <source>
        <tissue evidence="3">Leaves</tissue>
    </source>
</reference>
<feature type="compositionally biased region" description="Acidic residues" evidence="1">
    <location>
        <begin position="475"/>
        <end position="498"/>
    </location>
</feature>
<reference evidence="2 5" key="2">
    <citation type="journal article" date="2014" name="BMC Genomics">
        <title>An improved genome release (version Mt4.0) for the model legume Medicago truncatula.</title>
        <authorList>
            <person name="Tang H."/>
            <person name="Krishnakumar V."/>
            <person name="Bidwell S."/>
            <person name="Rosen B."/>
            <person name="Chan A."/>
            <person name="Zhou S."/>
            <person name="Gentzbittel L."/>
            <person name="Childs K.L."/>
            <person name="Yandell M."/>
            <person name="Gundlach H."/>
            <person name="Mayer K.F."/>
            <person name="Schwartz D.C."/>
            <person name="Town C.D."/>
        </authorList>
    </citation>
    <scope>GENOME REANNOTATION</scope>
    <source>
        <strain evidence="2">A17</strain>
        <strain evidence="4 5">cv. Jemalong A17</strain>
    </source>
</reference>
<gene>
    <name evidence="4" type="primary">25490181</name>
    <name evidence="2" type="ordered locus">MTR_3g111740</name>
    <name evidence="3" type="ORF">MtrunA17_Chr3g0141461</name>
</gene>
<feature type="compositionally biased region" description="Basic and acidic residues" evidence="1">
    <location>
        <begin position="229"/>
        <end position="252"/>
    </location>
</feature>
<feature type="compositionally biased region" description="Acidic residues" evidence="1">
    <location>
        <begin position="394"/>
        <end position="405"/>
    </location>
</feature>
<evidence type="ECO:0000256" key="1">
    <source>
        <dbReference type="SAM" id="MobiDB-lite"/>
    </source>
</evidence>
<dbReference type="ExpressionAtlas" id="A0A072VD92">
    <property type="expression patterns" value="differential"/>
</dbReference>
<feature type="compositionally biased region" description="Basic and acidic residues" evidence="1">
    <location>
        <begin position="95"/>
        <end position="116"/>
    </location>
</feature>
<reference evidence="2 5" key="1">
    <citation type="journal article" date="2011" name="Nature">
        <title>The Medicago genome provides insight into the evolution of rhizobial symbioses.</title>
        <authorList>
            <person name="Young N.D."/>
            <person name="Debelle F."/>
            <person name="Oldroyd G.E."/>
            <person name="Geurts R."/>
            <person name="Cannon S.B."/>
            <person name="Udvardi M.K."/>
            <person name="Benedito V.A."/>
            <person name="Mayer K.F."/>
            <person name="Gouzy J."/>
            <person name="Schoof H."/>
            <person name="Van de Peer Y."/>
            <person name="Proost S."/>
            <person name="Cook D.R."/>
            <person name="Meyers B.C."/>
            <person name="Spannagl M."/>
            <person name="Cheung F."/>
            <person name="De Mita S."/>
            <person name="Krishnakumar V."/>
            <person name="Gundlach H."/>
            <person name="Zhou S."/>
            <person name="Mudge J."/>
            <person name="Bharti A.K."/>
            <person name="Murray J.D."/>
            <person name="Naoumkina M.A."/>
            <person name="Rosen B."/>
            <person name="Silverstein K.A."/>
            <person name="Tang H."/>
            <person name="Rombauts S."/>
            <person name="Zhao P.X."/>
            <person name="Zhou P."/>
            <person name="Barbe V."/>
            <person name="Bardou P."/>
            <person name="Bechner M."/>
            <person name="Bellec A."/>
            <person name="Berger A."/>
            <person name="Berges H."/>
            <person name="Bidwell S."/>
            <person name="Bisseling T."/>
            <person name="Choisne N."/>
            <person name="Couloux A."/>
            <person name="Denny R."/>
            <person name="Deshpande S."/>
            <person name="Dai X."/>
            <person name="Doyle J.J."/>
            <person name="Dudez A.M."/>
            <person name="Farmer A.D."/>
            <person name="Fouteau S."/>
            <person name="Franken C."/>
            <person name="Gibelin C."/>
            <person name="Gish J."/>
            <person name="Goldstein S."/>
            <person name="Gonzalez A.J."/>
            <person name="Green P.J."/>
            <person name="Hallab A."/>
            <person name="Hartog M."/>
            <person name="Hua A."/>
            <person name="Humphray S.J."/>
            <person name="Jeong D.H."/>
            <person name="Jing Y."/>
            <person name="Jocker A."/>
            <person name="Kenton S.M."/>
            <person name="Kim D.J."/>
            <person name="Klee K."/>
            <person name="Lai H."/>
            <person name="Lang C."/>
            <person name="Lin S."/>
            <person name="Macmil S.L."/>
            <person name="Magdelenat G."/>
            <person name="Matthews L."/>
            <person name="McCorrison J."/>
            <person name="Monaghan E.L."/>
            <person name="Mun J.H."/>
            <person name="Najar F.Z."/>
            <person name="Nicholson C."/>
            <person name="Noirot C."/>
            <person name="O'Bleness M."/>
            <person name="Paule C.R."/>
            <person name="Poulain J."/>
            <person name="Prion F."/>
            <person name="Qin B."/>
            <person name="Qu C."/>
            <person name="Retzel E.F."/>
            <person name="Riddle C."/>
            <person name="Sallet E."/>
            <person name="Samain S."/>
            <person name="Samson N."/>
            <person name="Sanders I."/>
            <person name="Saurat O."/>
            <person name="Scarpelli C."/>
            <person name="Schiex T."/>
            <person name="Segurens B."/>
            <person name="Severin A.J."/>
            <person name="Sherrier D.J."/>
            <person name="Shi R."/>
            <person name="Sims S."/>
            <person name="Singer S.R."/>
            <person name="Sinharoy S."/>
            <person name="Sterck L."/>
            <person name="Viollet A."/>
            <person name="Wang B.B."/>
            <person name="Wang K."/>
            <person name="Wang M."/>
            <person name="Wang X."/>
            <person name="Warfsmann J."/>
            <person name="Weissenbach J."/>
            <person name="White D.D."/>
            <person name="White J.D."/>
            <person name="Wiley G.B."/>
            <person name="Wincker P."/>
            <person name="Xing Y."/>
            <person name="Yang L."/>
            <person name="Yao Z."/>
            <person name="Ying F."/>
            <person name="Zhai J."/>
            <person name="Zhou L."/>
            <person name="Zuber A."/>
            <person name="Denarie J."/>
            <person name="Dixon R.A."/>
            <person name="May G.D."/>
            <person name="Schwartz D.C."/>
            <person name="Rogers J."/>
            <person name="Quetier F."/>
            <person name="Town C.D."/>
            <person name="Roe B.A."/>
        </authorList>
    </citation>
    <scope>NUCLEOTIDE SEQUENCE [LARGE SCALE GENOMIC DNA]</scope>
    <source>
        <strain evidence="2">A17</strain>
        <strain evidence="4 5">cv. Jemalong A17</strain>
    </source>
</reference>
<feature type="compositionally biased region" description="Acidic residues" evidence="1">
    <location>
        <begin position="353"/>
        <end position="366"/>
    </location>
</feature>
<feature type="region of interest" description="Disordered" evidence="1">
    <location>
        <begin position="24"/>
        <end position="180"/>
    </location>
</feature>
<accession>A0A072VD92</accession>
<dbReference type="OrthoDB" id="1919305at2759"/>
<dbReference type="AlphaFoldDB" id="A0A072VD92"/>
<protein>
    <recommendedName>
        <fullName evidence="7">DNA ligase-like protein</fullName>
    </recommendedName>
</protein>
<dbReference type="Proteomes" id="UP000002051">
    <property type="component" value="Chromosome 3"/>
</dbReference>
<evidence type="ECO:0000313" key="4">
    <source>
        <dbReference type="EnsemblPlants" id="KEH36145"/>
    </source>
</evidence>
<evidence type="ECO:0000313" key="3">
    <source>
        <dbReference type="EMBL" id="RHN70992.1"/>
    </source>
</evidence>
<feature type="compositionally biased region" description="Polar residues" evidence="1">
    <location>
        <begin position="447"/>
        <end position="459"/>
    </location>
</feature>
<name>A0A072VD92_MEDTR</name>
<reference evidence="6" key="4">
    <citation type="journal article" date="2018" name="Nat. Plants">
        <title>Whole-genome landscape of Medicago truncatula symbiotic genes.</title>
        <authorList>
            <person name="Pecrix Y."/>
            <person name="Staton S.E."/>
            <person name="Sallet E."/>
            <person name="Lelandais-Briere C."/>
            <person name="Moreau S."/>
            <person name="Carrere S."/>
            <person name="Blein T."/>
            <person name="Jardinaud M.F."/>
            <person name="Latrasse D."/>
            <person name="Zouine M."/>
            <person name="Zahm M."/>
            <person name="Kreplak J."/>
            <person name="Mayjonade B."/>
            <person name="Satge C."/>
            <person name="Perez M."/>
            <person name="Cauet S."/>
            <person name="Marande W."/>
            <person name="Chantry-Darmon C."/>
            <person name="Lopez-Roques C."/>
            <person name="Bouchez O."/>
            <person name="Berard A."/>
            <person name="Debelle F."/>
            <person name="Munos S."/>
            <person name="Bendahmane A."/>
            <person name="Berges H."/>
            <person name="Niebel A."/>
            <person name="Buitink J."/>
            <person name="Frugier F."/>
            <person name="Benhamed M."/>
            <person name="Crespi M."/>
            <person name="Gouzy J."/>
            <person name="Gamas P."/>
        </authorList>
    </citation>
    <scope>NUCLEOTIDE SEQUENCE [LARGE SCALE GENOMIC DNA]</scope>
    <source>
        <strain evidence="6">cv. Jemalong A17</strain>
    </source>
</reference>
<feature type="region of interest" description="Disordered" evidence="1">
    <location>
        <begin position="229"/>
        <end position="290"/>
    </location>
</feature>
<evidence type="ECO:0000313" key="6">
    <source>
        <dbReference type="Proteomes" id="UP000265566"/>
    </source>
</evidence>
<dbReference type="EnsemblPlants" id="KEH36145">
    <property type="protein sequence ID" value="KEH36145"/>
    <property type="gene ID" value="MTR_3g111740"/>
</dbReference>
<feature type="compositionally biased region" description="Basic and acidic residues" evidence="1">
    <location>
        <begin position="124"/>
        <end position="136"/>
    </location>
</feature>
<dbReference type="EMBL" id="CM001219">
    <property type="protein sequence ID" value="KEH36145.1"/>
    <property type="molecule type" value="Genomic_DNA"/>
</dbReference>
<dbReference type="Proteomes" id="UP000265566">
    <property type="component" value="Chromosome 3"/>
</dbReference>
<evidence type="ECO:0008006" key="7">
    <source>
        <dbReference type="Google" id="ProtNLM"/>
    </source>
</evidence>
<evidence type="ECO:0000313" key="2">
    <source>
        <dbReference type="EMBL" id="KEH36145.1"/>
    </source>
</evidence>
<feature type="region of interest" description="Disordered" evidence="1">
    <location>
        <begin position="348"/>
        <end position="498"/>
    </location>
</feature>
<proteinExistence type="predicted"/>